<dbReference type="Gene3D" id="3.30.730.10">
    <property type="entry name" value="AP2/ERF domain"/>
    <property type="match status" value="1"/>
</dbReference>
<dbReference type="GO" id="GO:0003700">
    <property type="term" value="F:DNA-binding transcription factor activity"/>
    <property type="evidence" value="ECO:0007669"/>
    <property type="project" value="InterPro"/>
</dbReference>
<dbReference type="InterPro" id="IPR044925">
    <property type="entry name" value="His-Me_finger_sf"/>
</dbReference>
<dbReference type="EMBL" id="MN055691">
    <property type="protein sequence ID" value="QEA10106.1"/>
    <property type="molecule type" value="Genomic_DNA"/>
</dbReference>
<dbReference type="Pfam" id="PF13392">
    <property type="entry name" value="HNH_3"/>
    <property type="match status" value="1"/>
</dbReference>
<feature type="domain" description="HNH nuclease" evidence="1">
    <location>
        <begin position="42"/>
        <end position="90"/>
    </location>
</feature>
<reference evidence="2 3" key="1">
    <citation type="submission" date="2019-06" db="EMBL/GenBank/DDBJ databases">
        <authorList>
            <person name="Li Q."/>
            <person name="Teng T."/>
        </authorList>
    </citation>
    <scope>NUCLEOTIDE SEQUENCE [LARGE SCALE GENOMIC DNA]</scope>
</reference>
<dbReference type="SMART" id="SM00507">
    <property type="entry name" value="HNHc"/>
    <property type="match status" value="1"/>
</dbReference>
<keyword evidence="2" id="KW-0378">Hydrolase</keyword>
<dbReference type="Proteomes" id="UP000321526">
    <property type="component" value="Segment"/>
</dbReference>
<evidence type="ECO:0000259" key="1">
    <source>
        <dbReference type="SMART" id="SM00507"/>
    </source>
</evidence>
<accession>A0A5B8RMB0</accession>
<dbReference type="InterPro" id="IPR036955">
    <property type="entry name" value="AP2/ERF_dom_sf"/>
</dbReference>
<organism evidence="2 3">
    <name type="scientific">Escherichia phage Henu8</name>
    <dbReference type="NCBI Taxonomy" id="2596677"/>
    <lineage>
        <taxon>Viruses</taxon>
        <taxon>Duplodnaviria</taxon>
        <taxon>Heunggongvirae</taxon>
        <taxon>Uroviricota</taxon>
        <taxon>Caudoviricetes</taxon>
        <taxon>Drexlerviridae</taxon>
        <taxon>Tempevirinae</taxon>
        <taxon>Hanrivervirus</taxon>
        <taxon>Hanrivervirus henu8</taxon>
    </lineage>
</organism>
<dbReference type="InterPro" id="IPR016177">
    <property type="entry name" value="DNA-bd_dom_sf"/>
</dbReference>
<dbReference type="SUPFAM" id="SSF54060">
    <property type="entry name" value="His-Me finger endonucleases"/>
    <property type="match status" value="1"/>
</dbReference>
<sequence>MWSKILKYENGILIWKIKTRKVNPGDVAGCKNSRGYIVFNYKGKQYRAHRVIWQIHNGDIPSNMEIDHINHDKTDNRIENLRLVDRTENGRNQSRRNDNSSGFCGVHWHKPLSKWCARIRVNGKLVHLGYFDKLDDAKIARIEANKKFNFHENHGGE</sequence>
<dbReference type="GO" id="GO:0003677">
    <property type="term" value="F:DNA binding"/>
    <property type="evidence" value="ECO:0007669"/>
    <property type="project" value="InterPro"/>
</dbReference>
<keyword evidence="3" id="KW-1185">Reference proteome</keyword>
<evidence type="ECO:0000313" key="3">
    <source>
        <dbReference type="Proteomes" id="UP000321526"/>
    </source>
</evidence>
<keyword evidence="2" id="KW-0255">Endonuclease</keyword>
<name>A0A5B8RMB0_9CAUD</name>
<protein>
    <submittedName>
        <fullName evidence="2">HNH endonuclease</fullName>
    </submittedName>
</protein>
<evidence type="ECO:0000313" key="2">
    <source>
        <dbReference type="EMBL" id="QEA10106.1"/>
    </source>
</evidence>
<proteinExistence type="predicted"/>
<dbReference type="SUPFAM" id="SSF54171">
    <property type="entry name" value="DNA-binding domain"/>
    <property type="match status" value="1"/>
</dbReference>
<dbReference type="Gene3D" id="3.90.75.20">
    <property type="match status" value="1"/>
</dbReference>
<dbReference type="GO" id="GO:0004519">
    <property type="term" value="F:endonuclease activity"/>
    <property type="evidence" value="ECO:0007669"/>
    <property type="project" value="UniProtKB-KW"/>
</dbReference>
<dbReference type="GeneID" id="56137243"/>
<dbReference type="KEGG" id="vg:56137243"/>
<dbReference type="InterPro" id="IPR003615">
    <property type="entry name" value="HNH_nuc"/>
</dbReference>
<keyword evidence="2" id="KW-0540">Nuclease</keyword>
<dbReference type="RefSeq" id="YP_009904961.1">
    <property type="nucleotide sequence ID" value="NC_049853.1"/>
</dbReference>